<dbReference type="OrthoDB" id="9784634at2"/>
<dbReference type="GO" id="GO:0005829">
    <property type="term" value="C:cytosol"/>
    <property type="evidence" value="ECO:0007669"/>
    <property type="project" value="TreeGrafter"/>
</dbReference>
<name>A0A2T4S8S7_9STAP</name>
<dbReference type="GO" id="GO:0019301">
    <property type="term" value="P:rhamnose catabolic process"/>
    <property type="evidence" value="ECO:0007669"/>
    <property type="project" value="UniProtKB-UniRule"/>
</dbReference>
<evidence type="ECO:0000256" key="3">
    <source>
        <dbReference type="ARBA" id="ARBA00022833"/>
    </source>
</evidence>
<dbReference type="PANTHER" id="PTHR22789">
    <property type="entry name" value="FUCULOSE PHOSPHATE ALDOLASE"/>
    <property type="match status" value="1"/>
</dbReference>
<feature type="binding site" evidence="6">
    <location>
        <position position="142"/>
    </location>
    <ligand>
        <name>Zn(2+)</name>
        <dbReference type="ChEBI" id="CHEBI:29105"/>
    </ligand>
</feature>
<feature type="active site" evidence="6">
    <location>
        <position position="117"/>
    </location>
</feature>
<dbReference type="UniPathway" id="UPA00541">
    <property type="reaction ID" value="UER00603"/>
</dbReference>
<dbReference type="InterPro" id="IPR001303">
    <property type="entry name" value="Aldolase_II/adducin_N"/>
</dbReference>
<organism evidence="9 10">
    <name type="scientific">Staphylococcus nepalensis</name>
    <dbReference type="NCBI Taxonomy" id="214473"/>
    <lineage>
        <taxon>Bacteria</taxon>
        <taxon>Bacillati</taxon>
        <taxon>Bacillota</taxon>
        <taxon>Bacilli</taxon>
        <taxon>Bacillales</taxon>
        <taxon>Staphylococcaceae</taxon>
        <taxon>Staphylococcus</taxon>
    </lineage>
</organism>
<dbReference type="AlphaFoldDB" id="A0A2T4S8S7"/>
<dbReference type="InterPro" id="IPR050197">
    <property type="entry name" value="Aldolase_class_II_sugar_metab"/>
</dbReference>
<comment type="catalytic activity">
    <reaction evidence="6">
        <text>L-rhamnulose 1-phosphate = (S)-lactaldehyde + dihydroxyacetone phosphate</text>
        <dbReference type="Rhea" id="RHEA:19689"/>
        <dbReference type="ChEBI" id="CHEBI:18041"/>
        <dbReference type="ChEBI" id="CHEBI:57642"/>
        <dbReference type="ChEBI" id="CHEBI:58313"/>
        <dbReference type="EC" id="4.1.2.19"/>
    </reaction>
</comment>
<evidence type="ECO:0000259" key="8">
    <source>
        <dbReference type="SMART" id="SM01007"/>
    </source>
</evidence>
<evidence type="ECO:0000256" key="6">
    <source>
        <dbReference type="HAMAP-Rule" id="MF_00770"/>
    </source>
</evidence>
<dbReference type="Proteomes" id="UP000240400">
    <property type="component" value="Unassembled WGS sequence"/>
</dbReference>
<comment type="caution">
    <text evidence="9">The sequence shown here is derived from an EMBL/GenBank/DDBJ whole genome shotgun (WGS) entry which is preliminary data.</text>
</comment>
<dbReference type="GO" id="GO:0019323">
    <property type="term" value="P:pentose catabolic process"/>
    <property type="evidence" value="ECO:0007669"/>
    <property type="project" value="TreeGrafter"/>
</dbReference>
<evidence type="ECO:0000256" key="5">
    <source>
        <dbReference type="ARBA" id="ARBA00023308"/>
    </source>
</evidence>
<dbReference type="SMART" id="SM01007">
    <property type="entry name" value="Aldolase_II"/>
    <property type="match status" value="1"/>
</dbReference>
<evidence type="ECO:0000313" key="10">
    <source>
        <dbReference type="Proteomes" id="UP000240400"/>
    </source>
</evidence>
<keyword evidence="1 6" id="KW-0963">Cytoplasm</keyword>
<evidence type="ECO:0000256" key="1">
    <source>
        <dbReference type="ARBA" id="ARBA00022490"/>
    </source>
</evidence>
<comment type="pathway">
    <text evidence="6">Carbohydrate degradation; L-rhamnose degradation; glycerone phosphate from L-rhamnose: step 3/3.</text>
</comment>
<protein>
    <recommendedName>
        <fullName evidence="6 7">Rhamnulose-1-phosphate aldolase</fullName>
        <ecNumber evidence="6 7">4.1.2.19</ecNumber>
    </recommendedName>
</protein>
<dbReference type="NCBIfam" id="NF002963">
    <property type="entry name" value="PRK03634.1"/>
    <property type="match status" value="1"/>
</dbReference>
<dbReference type="PANTHER" id="PTHR22789:SF0">
    <property type="entry name" value="3-OXO-TETRONATE 4-PHOSPHATE DECARBOXYLASE-RELATED"/>
    <property type="match status" value="1"/>
</dbReference>
<evidence type="ECO:0000256" key="4">
    <source>
        <dbReference type="ARBA" id="ARBA00023239"/>
    </source>
</evidence>
<reference evidence="9 10" key="1">
    <citation type="journal article" date="2016" name="Front. Microbiol.">
        <title>Comprehensive Phylogenetic Analysis of Bovine Non-aureus Staphylococci Species Based on Whole-Genome Sequencing.</title>
        <authorList>
            <person name="Naushad S."/>
            <person name="Barkema H.W."/>
            <person name="Luby C."/>
            <person name="Condas L.A."/>
            <person name="Nobrega D.B."/>
            <person name="Carson D.A."/>
            <person name="De Buck J."/>
        </authorList>
    </citation>
    <scope>NUCLEOTIDE SEQUENCE [LARGE SCALE GENOMIC DNA]</scope>
    <source>
        <strain evidence="9 10">SNUC 4337</strain>
    </source>
</reference>
<dbReference type="EC" id="4.1.2.19" evidence="6 7"/>
<dbReference type="EMBL" id="PZHR01000061">
    <property type="protein sequence ID" value="PTK58199.1"/>
    <property type="molecule type" value="Genomic_DNA"/>
</dbReference>
<feature type="binding site" evidence="6">
    <location>
        <position position="211"/>
    </location>
    <ligand>
        <name>Zn(2+)</name>
        <dbReference type="ChEBI" id="CHEBI:29105"/>
    </ligand>
</feature>
<comment type="similarity">
    <text evidence="6">Belongs to the aldolase class II family. RhaD subfamily.</text>
</comment>
<dbReference type="GO" id="GO:0046872">
    <property type="term" value="F:metal ion binding"/>
    <property type="evidence" value="ECO:0007669"/>
    <property type="project" value="UniProtKB-KW"/>
</dbReference>
<dbReference type="Gene3D" id="3.40.225.10">
    <property type="entry name" value="Class II aldolase/adducin N-terminal domain"/>
    <property type="match status" value="1"/>
</dbReference>
<keyword evidence="5 6" id="KW-0684">Rhamnose metabolism</keyword>
<feature type="binding site" evidence="6">
    <location>
        <position position="140"/>
    </location>
    <ligand>
        <name>Zn(2+)</name>
        <dbReference type="ChEBI" id="CHEBI:29105"/>
    </ligand>
</feature>
<sequence length="276" mass="30656">MEKFIDSPMVKSLCNITNVMYNKGWDERNGGNISWIIDDDKVAPFLDGFTGNTRNIALPFTVEALAQRYLLVTGTGKYFKNIKDDPQDTLGLIQIAADGKSYDILWGFVNGAYATSELPTHLMNHAQRLAVDENHRVIMHCHATHTIAMTFAHELDEKALTKTLWKMCTECLVVFPDGIGVIPWVVPGTEEIGQLTAEKMTYCRSVLWPFHGVFGAGQDLDETFGLIETIEKAAEVYTYVQAQGGTKQEISDEQLSALAQGFNVEPKAGYLEVGVK</sequence>
<comment type="cofactor">
    <cofactor evidence="6">
        <name>Zn(2+)</name>
        <dbReference type="ChEBI" id="CHEBI:29105"/>
    </cofactor>
    <text evidence="6">Binds 1 zinc ion per subunit.</text>
</comment>
<proteinExistence type="inferred from homology"/>
<feature type="domain" description="Class II aldolase/adducin N-terminal" evidence="8">
    <location>
        <begin position="11"/>
        <end position="238"/>
    </location>
</feature>
<comment type="function">
    <text evidence="6">Catalyzes the reversible cleavage of L-rhamnulose-1-phosphate to dihydroxyacetone phosphate (DHAP) and L-lactaldehyde.</text>
</comment>
<dbReference type="SUPFAM" id="SSF53639">
    <property type="entry name" value="AraD/HMP-PK domain-like"/>
    <property type="match status" value="1"/>
</dbReference>
<dbReference type="HAMAP" id="MF_00770">
    <property type="entry name" value="RhaD"/>
    <property type="match status" value="1"/>
</dbReference>
<dbReference type="GO" id="GO:0008994">
    <property type="term" value="F:rhamnulose-1-phosphate aldolase activity"/>
    <property type="evidence" value="ECO:0007669"/>
    <property type="project" value="UniProtKB-UniRule"/>
</dbReference>
<comment type="subcellular location">
    <subcellularLocation>
        <location evidence="6">Cytoplasm</location>
    </subcellularLocation>
</comment>
<keyword evidence="3 6" id="KW-0862">Zinc</keyword>
<keyword evidence="2 6" id="KW-0479">Metal-binding</keyword>
<evidence type="ECO:0000313" key="9">
    <source>
        <dbReference type="EMBL" id="PTK58199.1"/>
    </source>
</evidence>
<dbReference type="RefSeq" id="WP_107644403.1">
    <property type="nucleotide sequence ID" value="NZ_JAPNMU010000026.1"/>
</dbReference>
<gene>
    <name evidence="6 9" type="primary">rhaD</name>
    <name evidence="9" type="ORF">BUZ61_10275</name>
</gene>
<dbReference type="InterPro" id="IPR036409">
    <property type="entry name" value="Aldolase_II/adducin_N_sf"/>
</dbReference>
<dbReference type="NCBIfam" id="TIGR02624">
    <property type="entry name" value="rhamnu_1P_ald"/>
    <property type="match status" value="1"/>
</dbReference>
<accession>A0A2T4S8S7</accession>
<keyword evidence="4 6" id="KW-0456">Lyase</keyword>
<evidence type="ECO:0000256" key="2">
    <source>
        <dbReference type="ARBA" id="ARBA00022723"/>
    </source>
</evidence>
<evidence type="ECO:0000256" key="7">
    <source>
        <dbReference type="NCBIfam" id="TIGR02624"/>
    </source>
</evidence>
<dbReference type="InterPro" id="IPR013447">
    <property type="entry name" value="Rhamnulose-1-P_Aldolase"/>
</dbReference>
<dbReference type="Pfam" id="PF00596">
    <property type="entry name" value="Aldolase_II"/>
    <property type="match status" value="1"/>
</dbReference>